<feature type="transmembrane region" description="Helical" evidence="1">
    <location>
        <begin position="7"/>
        <end position="32"/>
    </location>
</feature>
<proteinExistence type="predicted"/>
<feature type="transmembrane region" description="Helical" evidence="1">
    <location>
        <begin position="52"/>
        <end position="69"/>
    </location>
</feature>
<dbReference type="RefSeq" id="WP_090677474.1">
    <property type="nucleotide sequence ID" value="NZ_FMTT01000099.1"/>
</dbReference>
<gene>
    <name evidence="2" type="ORF">SAMN04487970_10992</name>
</gene>
<protein>
    <recommendedName>
        <fullName evidence="4">DoxX-like family protein</fullName>
    </recommendedName>
</protein>
<dbReference type="STRING" id="624147.SAMN04487970_10992"/>
<keyword evidence="1" id="KW-1133">Transmembrane helix</keyword>
<keyword evidence="1" id="KW-0472">Membrane</keyword>
<feature type="transmembrane region" description="Helical" evidence="1">
    <location>
        <begin position="102"/>
        <end position="118"/>
    </location>
</feature>
<dbReference type="Proteomes" id="UP000198601">
    <property type="component" value="Unassembled WGS sequence"/>
</dbReference>
<accession>A0A1G4U424</accession>
<evidence type="ECO:0000313" key="2">
    <source>
        <dbReference type="EMBL" id="SCW87665.1"/>
    </source>
</evidence>
<dbReference type="EMBL" id="FMTT01000099">
    <property type="protein sequence ID" value="SCW87665.1"/>
    <property type="molecule type" value="Genomic_DNA"/>
</dbReference>
<keyword evidence="3" id="KW-1185">Reference proteome</keyword>
<name>A0A1G4U424_9BACL</name>
<dbReference type="OrthoDB" id="2074929at2"/>
<sequence length="137" mass="15837">MNRKRPLGVALIGSFYIFGSVVLWLSLFLIDFSSEKYGIAARFGLPNVPEHLARILVGVVSLVMAYGYLRLKRWGYWLMVSYSIYFLTVSGYLFVLYKDQPFLGNVIWSLIVIAYSYSKRSHFYTKPQQIWVGDKSV</sequence>
<dbReference type="AlphaFoldDB" id="A0A1G4U424"/>
<organism evidence="2 3">
    <name type="scientific">Paenibacillus tianmuensis</name>
    <dbReference type="NCBI Taxonomy" id="624147"/>
    <lineage>
        <taxon>Bacteria</taxon>
        <taxon>Bacillati</taxon>
        <taxon>Bacillota</taxon>
        <taxon>Bacilli</taxon>
        <taxon>Bacillales</taxon>
        <taxon>Paenibacillaceae</taxon>
        <taxon>Paenibacillus</taxon>
    </lineage>
</organism>
<evidence type="ECO:0000256" key="1">
    <source>
        <dbReference type="SAM" id="Phobius"/>
    </source>
</evidence>
<reference evidence="3" key="1">
    <citation type="submission" date="2016-10" db="EMBL/GenBank/DDBJ databases">
        <authorList>
            <person name="Varghese N."/>
            <person name="Submissions S."/>
        </authorList>
    </citation>
    <scope>NUCLEOTIDE SEQUENCE [LARGE SCALE GENOMIC DNA]</scope>
    <source>
        <strain evidence="3">CGMCC 1.8946</strain>
    </source>
</reference>
<feature type="transmembrane region" description="Helical" evidence="1">
    <location>
        <begin position="76"/>
        <end position="96"/>
    </location>
</feature>
<keyword evidence="1" id="KW-0812">Transmembrane</keyword>
<evidence type="ECO:0000313" key="3">
    <source>
        <dbReference type="Proteomes" id="UP000198601"/>
    </source>
</evidence>
<evidence type="ECO:0008006" key="4">
    <source>
        <dbReference type="Google" id="ProtNLM"/>
    </source>
</evidence>